<dbReference type="Proteomes" id="UP000242498">
    <property type="component" value="Chromosome I"/>
</dbReference>
<reference evidence="4 5" key="1">
    <citation type="submission" date="2017-08" db="EMBL/GenBank/DDBJ databases">
        <authorList>
            <person name="de Groot N.N."/>
        </authorList>
    </citation>
    <scope>NUCLEOTIDE SEQUENCE [LARGE SCALE GENOMIC DNA]</scope>
    <source>
        <strain evidence="4 5">Nm15</strain>
    </source>
</reference>
<dbReference type="InterPro" id="IPR027417">
    <property type="entry name" value="P-loop_NTPase"/>
</dbReference>
<dbReference type="CDD" id="cd01029">
    <property type="entry name" value="TOPRIM_primases"/>
    <property type="match status" value="1"/>
</dbReference>
<dbReference type="OrthoDB" id="9792687at2"/>
<evidence type="ECO:0000256" key="1">
    <source>
        <dbReference type="SAM" id="Coils"/>
    </source>
</evidence>
<dbReference type="InterPro" id="IPR006171">
    <property type="entry name" value="TOPRIM_dom"/>
</dbReference>
<dbReference type="Pfam" id="PF19263">
    <property type="entry name" value="DUF5906"/>
    <property type="match status" value="1"/>
</dbReference>
<feature type="domain" description="NrS-1 polymerase-like helicase" evidence="3">
    <location>
        <begin position="480"/>
        <end position="588"/>
    </location>
</feature>
<organism evidence="4 5">
    <name type="scientific">Nitrosomonas ureae</name>
    <dbReference type="NCBI Taxonomy" id="44577"/>
    <lineage>
        <taxon>Bacteria</taxon>
        <taxon>Pseudomonadati</taxon>
        <taxon>Pseudomonadota</taxon>
        <taxon>Betaproteobacteria</taxon>
        <taxon>Nitrosomonadales</taxon>
        <taxon>Nitrosomonadaceae</taxon>
        <taxon>Nitrosomonas</taxon>
    </lineage>
</organism>
<dbReference type="SUPFAM" id="SSF52540">
    <property type="entry name" value="P-loop containing nucleoside triphosphate hydrolases"/>
    <property type="match status" value="1"/>
</dbReference>
<evidence type="ECO:0000313" key="5">
    <source>
        <dbReference type="Proteomes" id="UP000242498"/>
    </source>
</evidence>
<evidence type="ECO:0000259" key="2">
    <source>
        <dbReference type="Pfam" id="PF13362"/>
    </source>
</evidence>
<dbReference type="Pfam" id="PF13362">
    <property type="entry name" value="Toprim_3"/>
    <property type="match status" value="1"/>
</dbReference>
<sequence length="779" mass="87960">MSDNKNNFSDPVAEFAEAARNSGFEIHGNIIADGRLHRCRMANDKKGKKNGWYVLHLDGVPAGAFGSWSNGLAPINWCAHKVDDLTPEQISENKRRMAAARKQREREELELRSQAREKANKLWLRSGMVDAKHAYLIKKGIKPVAAKQIKNMLVLPMRDIDGELHSLQFIMPDSAKQFLTGGRKKGCFSLISPEGGEHFDSDTIYFVEGWATGCSVYEATEKPVVVCFDAGNFLPVCNAWRSRYPKSKIVICADDDFNTDGNPGMSKAAEAAVAINGFMVKPGFGTGRTDSDTDFNDMHKLMGIETVRACIAGAKANVIDFAEQKAKKESSKKSKVSKEDNINWNIFESITKRYVLIYGTDTCYDIQEGIIMQVKNFRLAVTNDYANMWLKSPSRRMILPSQLVFDPSRTCSDEEVNLFRGFDIKPKQGRFVPILELLHHLCAESAGSDEGVYEVMNWVLKWLALPLQKPGAKMRSSLVFHGPQGTGKNLFFEIISAIYGRYALVVGQEQLEGIYNDWMSCKLFLIGDEVIARQELYHQKNKLKAFITGETIQVNPKFLPLRTEKNHINVVFLSNEDQPLALEPSDRRYFVVYTPPQRTDGLYDEVSQCLKNGGIEAFYYHLMHLDLGDFNEYTRPIMTIAKKELIDLGLRPAQRFMYEWIKGFLPLPLMGCSVEQLYQAFMHWCRLNGVRFYPEKSAFGSSARKAIDLPHLRTQDGAAILDVKVVRLPSTRNEQSSVKMWIPANNGPGNGKIGEWAIGCIDLFAGFLSKYKRGFQDED</sequence>
<dbReference type="GO" id="GO:0004386">
    <property type="term" value="F:helicase activity"/>
    <property type="evidence" value="ECO:0007669"/>
    <property type="project" value="UniProtKB-KW"/>
</dbReference>
<keyword evidence="4" id="KW-0067">ATP-binding</keyword>
<dbReference type="InterPro" id="IPR034154">
    <property type="entry name" value="TOPRIM_DnaG/twinkle"/>
</dbReference>
<name>A0A285BXC7_9PROT</name>
<dbReference type="InterPro" id="IPR045455">
    <property type="entry name" value="NrS-1_pol-like_helicase"/>
</dbReference>
<protein>
    <submittedName>
        <fullName evidence="4">Putative DNA primase/helicase</fullName>
    </submittedName>
</protein>
<evidence type="ECO:0000313" key="4">
    <source>
        <dbReference type="EMBL" id="SNX59745.1"/>
    </source>
</evidence>
<keyword evidence="4" id="KW-0547">Nucleotide-binding</keyword>
<accession>A0A285BXC7</accession>
<dbReference type="RefSeq" id="WP_096292457.1">
    <property type="nucleotide sequence ID" value="NZ_LT907782.1"/>
</dbReference>
<evidence type="ECO:0000259" key="3">
    <source>
        <dbReference type="Pfam" id="PF19263"/>
    </source>
</evidence>
<dbReference type="AlphaFoldDB" id="A0A285BXC7"/>
<keyword evidence="4" id="KW-0378">Hydrolase</keyword>
<keyword evidence="1" id="KW-0175">Coiled coil</keyword>
<feature type="domain" description="Toprim" evidence="2">
    <location>
        <begin position="204"/>
        <end position="303"/>
    </location>
</feature>
<feature type="coiled-coil region" evidence="1">
    <location>
        <begin position="90"/>
        <end position="119"/>
    </location>
</feature>
<dbReference type="EMBL" id="LT907782">
    <property type="protein sequence ID" value="SNX59745.1"/>
    <property type="molecule type" value="Genomic_DNA"/>
</dbReference>
<keyword evidence="4" id="KW-0347">Helicase</keyword>
<gene>
    <name evidence="4" type="ORF">SAMN06296273_1180</name>
</gene>
<proteinExistence type="predicted"/>
<dbReference type="Gene3D" id="3.40.50.300">
    <property type="entry name" value="P-loop containing nucleotide triphosphate hydrolases"/>
    <property type="match status" value="1"/>
</dbReference>